<dbReference type="EMBL" id="JASJQH010000580">
    <property type="protein sequence ID" value="KAK9763682.1"/>
    <property type="molecule type" value="Genomic_DNA"/>
</dbReference>
<name>A0ABR2WQE4_9FUNG</name>
<evidence type="ECO:0000313" key="2">
    <source>
        <dbReference type="Proteomes" id="UP001479436"/>
    </source>
</evidence>
<evidence type="ECO:0008006" key="3">
    <source>
        <dbReference type="Google" id="ProtNLM"/>
    </source>
</evidence>
<protein>
    <recommendedName>
        <fullName evidence="3">Late embryogenesis abundant protein LEA-2 subgroup domain-containing protein</fullName>
    </recommendedName>
</protein>
<accession>A0ABR2WQE4</accession>
<organism evidence="1 2">
    <name type="scientific">Basidiobolus ranarum</name>
    <dbReference type="NCBI Taxonomy" id="34480"/>
    <lineage>
        <taxon>Eukaryota</taxon>
        <taxon>Fungi</taxon>
        <taxon>Fungi incertae sedis</taxon>
        <taxon>Zoopagomycota</taxon>
        <taxon>Entomophthoromycotina</taxon>
        <taxon>Basidiobolomycetes</taxon>
        <taxon>Basidiobolales</taxon>
        <taxon>Basidiobolaceae</taxon>
        <taxon>Basidiobolus</taxon>
    </lineage>
</organism>
<reference evidence="1 2" key="1">
    <citation type="submission" date="2023-04" db="EMBL/GenBank/DDBJ databases">
        <title>Genome of Basidiobolus ranarum AG-B5.</title>
        <authorList>
            <person name="Stajich J.E."/>
            <person name="Carter-House D."/>
            <person name="Gryganskyi A."/>
        </authorList>
    </citation>
    <scope>NUCLEOTIDE SEQUENCE [LARGE SCALE GENOMIC DNA]</scope>
    <source>
        <strain evidence="1 2">AG-B5</strain>
    </source>
</reference>
<comment type="caution">
    <text evidence="1">The sequence shown here is derived from an EMBL/GenBank/DDBJ whole genome shotgun (WGS) entry which is preliminary data.</text>
</comment>
<dbReference type="Proteomes" id="UP001479436">
    <property type="component" value="Unassembled WGS sequence"/>
</dbReference>
<proteinExistence type="predicted"/>
<gene>
    <name evidence="1" type="ORF">K7432_009424</name>
</gene>
<evidence type="ECO:0000313" key="1">
    <source>
        <dbReference type="EMBL" id="KAK9763682.1"/>
    </source>
</evidence>
<sequence>MLACFVTKYRCATLLSSLYSLKHLSSLLMLFQSTRHIYLSERRLNQQQGTSNMDSYSSYLSGWKKRIILLGLCMLLLCQDTQCSPLRELAKAPRNENLENHIRDILFPQDDFLFEVTLENPTADIVGTVDNQYTHVSKFLNESEFDSEDRDRLLVPLLLGTKKLLSLIPGSRFALESAIGSRPKILFRLSLSKGDLRLIRKIITEKGSKGSIIRLGLSAITKVIYTFLKSSVGLLS</sequence>
<keyword evidence="2" id="KW-1185">Reference proteome</keyword>